<keyword evidence="15" id="KW-1185">Reference proteome</keyword>
<dbReference type="GO" id="GO:0005886">
    <property type="term" value="C:plasma membrane"/>
    <property type="evidence" value="ECO:0007669"/>
    <property type="project" value="UniProtKB-SubCell"/>
</dbReference>
<dbReference type="Gene3D" id="3.30.450.20">
    <property type="entry name" value="PAS domain"/>
    <property type="match status" value="1"/>
</dbReference>
<protein>
    <submittedName>
        <fullName evidence="14">Methyl-accepting chemotaxis protein</fullName>
    </submittedName>
</protein>
<name>A0A437QJZ6_9PROT</name>
<evidence type="ECO:0000313" key="14">
    <source>
        <dbReference type="EMBL" id="RVU34836.1"/>
    </source>
</evidence>
<dbReference type="PROSITE" id="PS50111">
    <property type="entry name" value="CHEMOTAXIS_TRANSDUC_2"/>
    <property type="match status" value="1"/>
</dbReference>
<keyword evidence="3" id="KW-0997">Cell inner membrane</keyword>
<evidence type="ECO:0000256" key="7">
    <source>
        <dbReference type="ARBA" id="ARBA00023224"/>
    </source>
</evidence>
<evidence type="ECO:0000256" key="8">
    <source>
        <dbReference type="ARBA" id="ARBA00029447"/>
    </source>
</evidence>
<keyword evidence="6 10" id="KW-0472">Membrane</keyword>
<reference evidence="15" key="1">
    <citation type="submission" date="2019-01" db="EMBL/GenBank/DDBJ databases">
        <title>Gri0909 isolated from a small marine red alga.</title>
        <authorList>
            <person name="Kim J."/>
            <person name="Jeong S.E."/>
            <person name="Jeon C.O."/>
        </authorList>
    </citation>
    <scope>NUCLEOTIDE SEQUENCE [LARGE SCALE GENOMIC DNA]</scope>
    <source>
        <strain evidence="15">Gri0909</strain>
    </source>
</reference>
<dbReference type="PANTHER" id="PTHR32089:SF112">
    <property type="entry name" value="LYSOZYME-LIKE PROTEIN-RELATED"/>
    <property type="match status" value="1"/>
</dbReference>
<gene>
    <name evidence="14" type="ORF">EOI86_18515</name>
</gene>
<evidence type="ECO:0000259" key="13">
    <source>
        <dbReference type="PROSITE" id="PS50885"/>
    </source>
</evidence>
<dbReference type="AlphaFoldDB" id="A0A437QJZ6"/>
<dbReference type="Pfam" id="PF00672">
    <property type="entry name" value="HAMP"/>
    <property type="match status" value="1"/>
</dbReference>
<dbReference type="PROSITE" id="PS50192">
    <property type="entry name" value="T_SNARE"/>
    <property type="match status" value="1"/>
</dbReference>
<dbReference type="Pfam" id="PF00015">
    <property type="entry name" value="MCPsignal"/>
    <property type="match status" value="1"/>
</dbReference>
<evidence type="ECO:0000256" key="2">
    <source>
        <dbReference type="ARBA" id="ARBA00022475"/>
    </source>
</evidence>
<dbReference type="SMART" id="SM00283">
    <property type="entry name" value="MA"/>
    <property type="match status" value="1"/>
</dbReference>
<comment type="similarity">
    <text evidence="8">Belongs to the methyl-accepting chemotaxis (MCP) protein family.</text>
</comment>
<keyword evidence="2" id="KW-1003">Cell membrane</keyword>
<dbReference type="RefSeq" id="WP_127767037.1">
    <property type="nucleotide sequence ID" value="NZ_SADE01000003.1"/>
</dbReference>
<feature type="domain" description="Methyl-accepting transducer" evidence="11">
    <location>
        <begin position="306"/>
        <end position="535"/>
    </location>
</feature>
<feature type="transmembrane region" description="Helical" evidence="10">
    <location>
        <begin position="14"/>
        <end position="35"/>
    </location>
</feature>
<dbReference type="InterPro" id="IPR000727">
    <property type="entry name" value="T_SNARE_dom"/>
</dbReference>
<dbReference type="SUPFAM" id="SSF58104">
    <property type="entry name" value="Methyl-accepting chemotaxis protein (MCP) signaling domain"/>
    <property type="match status" value="1"/>
</dbReference>
<dbReference type="InterPro" id="IPR004089">
    <property type="entry name" value="MCPsignal_dom"/>
</dbReference>
<dbReference type="Proteomes" id="UP000287447">
    <property type="component" value="Unassembled WGS sequence"/>
</dbReference>
<dbReference type="InterPro" id="IPR033480">
    <property type="entry name" value="sCache_2"/>
</dbReference>
<organism evidence="14 15">
    <name type="scientific">Hwanghaeella grinnelliae</name>
    <dbReference type="NCBI Taxonomy" id="2500179"/>
    <lineage>
        <taxon>Bacteria</taxon>
        <taxon>Pseudomonadati</taxon>
        <taxon>Pseudomonadota</taxon>
        <taxon>Alphaproteobacteria</taxon>
        <taxon>Rhodospirillales</taxon>
        <taxon>Rhodospirillaceae</taxon>
        <taxon>Hwanghaeella</taxon>
    </lineage>
</organism>
<dbReference type="InterPro" id="IPR003660">
    <property type="entry name" value="HAMP_dom"/>
</dbReference>
<dbReference type="Pfam" id="PF17200">
    <property type="entry name" value="sCache_2"/>
    <property type="match status" value="1"/>
</dbReference>
<dbReference type="Gene3D" id="1.10.287.950">
    <property type="entry name" value="Methyl-accepting chemotaxis protein"/>
    <property type="match status" value="1"/>
</dbReference>
<dbReference type="PROSITE" id="PS50885">
    <property type="entry name" value="HAMP"/>
    <property type="match status" value="1"/>
</dbReference>
<evidence type="ECO:0000256" key="6">
    <source>
        <dbReference type="ARBA" id="ARBA00023136"/>
    </source>
</evidence>
<evidence type="ECO:0000259" key="12">
    <source>
        <dbReference type="PROSITE" id="PS50192"/>
    </source>
</evidence>
<dbReference type="SMART" id="SM00304">
    <property type="entry name" value="HAMP"/>
    <property type="match status" value="1"/>
</dbReference>
<dbReference type="PANTHER" id="PTHR32089">
    <property type="entry name" value="METHYL-ACCEPTING CHEMOTAXIS PROTEIN MCPB"/>
    <property type="match status" value="1"/>
</dbReference>
<evidence type="ECO:0000256" key="1">
    <source>
        <dbReference type="ARBA" id="ARBA00004429"/>
    </source>
</evidence>
<dbReference type="OrthoDB" id="7260004at2"/>
<feature type="domain" description="HAMP" evidence="13">
    <location>
        <begin position="212"/>
        <end position="265"/>
    </location>
</feature>
<evidence type="ECO:0000256" key="3">
    <source>
        <dbReference type="ARBA" id="ARBA00022519"/>
    </source>
</evidence>
<evidence type="ECO:0000256" key="9">
    <source>
        <dbReference type="PROSITE-ProRule" id="PRU00284"/>
    </source>
</evidence>
<feature type="domain" description="T-SNARE coiled-coil homology" evidence="12">
    <location>
        <begin position="458"/>
        <end position="520"/>
    </location>
</feature>
<keyword evidence="5 10" id="KW-1133">Transmembrane helix</keyword>
<dbReference type="SUPFAM" id="SSF158472">
    <property type="entry name" value="HAMP domain-like"/>
    <property type="match status" value="1"/>
</dbReference>
<feature type="transmembrane region" description="Helical" evidence="10">
    <location>
        <begin position="192"/>
        <end position="210"/>
    </location>
</feature>
<comment type="caution">
    <text evidence="14">The sequence shown here is derived from an EMBL/GenBank/DDBJ whole genome shotgun (WGS) entry which is preliminary data.</text>
</comment>
<keyword evidence="7 9" id="KW-0807">Transducer</keyword>
<dbReference type="Gene3D" id="6.10.340.10">
    <property type="match status" value="1"/>
</dbReference>
<evidence type="ECO:0000256" key="4">
    <source>
        <dbReference type="ARBA" id="ARBA00022692"/>
    </source>
</evidence>
<comment type="subcellular location">
    <subcellularLocation>
        <location evidence="1">Cell inner membrane</location>
        <topology evidence="1">Multi-pass membrane protein</topology>
    </subcellularLocation>
</comment>
<evidence type="ECO:0000259" key="11">
    <source>
        <dbReference type="PROSITE" id="PS50111"/>
    </source>
</evidence>
<dbReference type="SMART" id="SM01049">
    <property type="entry name" value="Cache_2"/>
    <property type="match status" value="1"/>
</dbReference>
<sequence length="564" mass="60040">MLIFSNWPVGRKMIAASLITAIGILILSAISLQSVRDQMLQDRRTTLKEHISAVISAMDALAERAKKGEITQEEAIERSKQVARDSWFAADGYFFAYTDDGINMVHAAKPSLEGKDMSGVKDSNGVLIVQDLIQKAKAGGGYIEYHWPRANSDVEAPKLSYAEWQKDWGWMVGTGVYIDDVDAIFMEQAIKLGGIAIVILILTFGFSIVISRSVTVPLKDVQGAINKIAEGDHTVEIKYTEQTNEIGEISSALSKLKQDVKERDELRASALAQEEEESRRRQEERVRLANTFEQSVGAVVSALTGAAGDIQQNAQTVNTAIRSTSTQASTMAASADQASGNVQTVSAAAEELSASIREISSQVAQGSAISREAVEQADSTNKEVQRLNEAAQRIGDVVSLIQDIAEQTNLLALNATIEAARAGEAGKGFAVVANEVKSLASQTAKATEEISEQIAGMQAATANSAKAIAGISDTISQIDSISAAIASAVEEQGAATEEIARNIQQASTGTSQVTEIVGSVAKSAEDSGATVEGMVSSVHTMETQTKKLNQEVAQFLDTIRGNAV</sequence>
<keyword evidence="4 10" id="KW-0812">Transmembrane</keyword>
<evidence type="ECO:0000256" key="5">
    <source>
        <dbReference type="ARBA" id="ARBA00022989"/>
    </source>
</evidence>
<accession>A0A437QJZ6</accession>
<dbReference type="EMBL" id="SADE01000003">
    <property type="protein sequence ID" value="RVU34836.1"/>
    <property type="molecule type" value="Genomic_DNA"/>
</dbReference>
<evidence type="ECO:0000313" key="15">
    <source>
        <dbReference type="Proteomes" id="UP000287447"/>
    </source>
</evidence>
<dbReference type="GO" id="GO:0007165">
    <property type="term" value="P:signal transduction"/>
    <property type="evidence" value="ECO:0007669"/>
    <property type="project" value="UniProtKB-KW"/>
</dbReference>
<evidence type="ECO:0000256" key="10">
    <source>
        <dbReference type="SAM" id="Phobius"/>
    </source>
</evidence>
<proteinExistence type="inferred from homology"/>